<protein>
    <recommendedName>
        <fullName evidence="5">LRRCT domain-containing protein</fullName>
    </recommendedName>
</protein>
<dbReference type="PANTHER" id="PTHR24369">
    <property type="entry name" value="ANTIGEN BSP, PUTATIVE-RELATED"/>
    <property type="match status" value="1"/>
</dbReference>
<dbReference type="Proteomes" id="UP001148018">
    <property type="component" value="Unassembled WGS sequence"/>
</dbReference>
<gene>
    <name evidence="3" type="ORF">NHX12_031240</name>
</gene>
<accession>A0A9Q0E583</accession>
<proteinExistence type="predicted"/>
<comment type="caution">
    <text evidence="3">The sequence shown here is derived from an EMBL/GenBank/DDBJ whole genome shotgun (WGS) entry which is preliminary data.</text>
</comment>
<evidence type="ECO:0000313" key="4">
    <source>
        <dbReference type="Proteomes" id="UP001148018"/>
    </source>
</evidence>
<dbReference type="SUPFAM" id="SSF52058">
    <property type="entry name" value="L domain-like"/>
    <property type="match status" value="1"/>
</dbReference>
<evidence type="ECO:0000256" key="1">
    <source>
        <dbReference type="ARBA" id="ARBA00022614"/>
    </source>
</evidence>
<dbReference type="GO" id="GO:0005886">
    <property type="term" value="C:plasma membrane"/>
    <property type="evidence" value="ECO:0007669"/>
    <property type="project" value="TreeGrafter"/>
</dbReference>
<reference evidence="3" key="1">
    <citation type="submission" date="2022-07" db="EMBL/GenBank/DDBJ databases">
        <title>Chromosome-level genome of Muraenolepis orangiensis.</title>
        <authorList>
            <person name="Kim J."/>
        </authorList>
    </citation>
    <scope>NUCLEOTIDE SEQUENCE</scope>
    <source>
        <strain evidence="3">KU_S4_2022</strain>
        <tissue evidence="3">Muscle</tissue>
    </source>
</reference>
<keyword evidence="4" id="KW-1185">Reference proteome</keyword>
<dbReference type="Gene3D" id="3.80.10.10">
    <property type="entry name" value="Ribonuclease Inhibitor"/>
    <property type="match status" value="1"/>
</dbReference>
<evidence type="ECO:0000256" key="2">
    <source>
        <dbReference type="ARBA" id="ARBA00022737"/>
    </source>
</evidence>
<dbReference type="PANTHER" id="PTHR24369:SF213">
    <property type="entry name" value="INSULIN LIKE GROWTH FACTOR BINDING PROTEIN ACID LABILE SUBUNIT"/>
    <property type="match status" value="1"/>
</dbReference>
<dbReference type="InterPro" id="IPR032675">
    <property type="entry name" value="LRR_dom_sf"/>
</dbReference>
<sequence length="203" mass="23038">MFKGLSKLHSLHLDRGCLSRVTTLSFTGLSGLRRLFLQHNNISVVDRHGFADLVGLLGLDMSFNKLETLVNHAFYGLKNLEYLLLSNNLFRHFLQDGTKQHLPKVRYLDLRDNALATITPDFPEHMEKLLLSGNPWKCDCHSLPLQNYSVRSPLVVPRQVETHAEGEEPDRTVTIYNSITCSSPPNLLGQDLRDIAKELFVNC</sequence>
<dbReference type="AlphaFoldDB" id="A0A9Q0E583"/>
<dbReference type="Pfam" id="PF13855">
    <property type="entry name" value="LRR_8"/>
    <property type="match status" value="1"/>
</dbReference>
<dbReference type="InterPro" id="IPR050541">
    <property type="entry name" value="LRR_TM_domain-containing"/>
</dbReference>
<dbReference type="InterPro" id="IPR003591">
    <property type="entry name" value="Leu-rich_rpt_typical-subtyp"/>
</dbReference>
<evidence type="ECO:0008006" key="5">
    <source>
        <dbReference type="Google" id="ProtNLM"/>
    </source>
</evidence>
<dbReference type="EMBL" id="JANIIK010000047">
    <property type="protein sequence ID" value="KAJ3600254.1"/>
    <property type="molecule type" value="Genomic_DNA"/>
</dbReference>
<dbReference type="InterPro" id="IPR001611">
    <property type="entry name" value="Leu-rich_rpt"/>
</dbReference>
<keyword evidence="1" id="KW-0433">Leucine-rich repeat</keyword>
<organism evidence="3 4">
    <name type="scientific">Muraenolepis orangiensis</name>
    <name type="common">Patagonian moray cod</name>
    <dbReference type="NCBI Taxonomy" id="630683"/>
    <lineage>
        <taxon>Eukaryota</taxon>
        <taxon>Metazoa</taxon>
        <taxon>Chordata</taxon>
        <taxon>Craniata</taxon>
        <taxon>Vertebrata</taxon>
        <taxon>Euteleostomi</taxon>
        <taxon>Actinopterygii</taxon>
        <taxon>Neopterygii</taxon>
        <taxon>Teleostei</taxon>
        <taxon>Neoteleostei</taxon>
        <taxon>Acanthomorphata</taxon>
        <taxon>Zeiogadaria</taxon>
        <taxon>Gadariae</taxon>
        <taxon>Gadiformes</taxon>
        <taxon>Muraenolepidoidei</taxon>
        <taxon>Muraenolepididae</taxon>
        <taxon>Muraenolepis</taxon>
    </lineage>
</organism>
<dbReference type="SMART" id="SM00369">
    <property type="entry name" value="LRR_TYP"/>
    <property type="match status" value="5"/>
</dbReference>
<keyword evidence="2" id="KW-0677">Repeat</keyword>
<evidence type="ECO:0000313" key="3">
    <source>
        <dbReference type="EMBL" id="KAJ3600254.1"/>
    </source>
</evidence>
<name>A0A9Q0E583_9TELE</name>
<dbReference type="OrthoDB" id="2013775at2759"/>